<sequence>MPEEEQTDEPVAAETAAETVPAPVTEPELTPRQLEALRAKLRRKYH</sequence>
<dbReference type="EMBL" id="JACHIR010000001">
    <property type="protein sequence ID" value="MBB5896065.1"/>
    <property type="molecule type" value="Genomic_DNA"/>
</dbReference>
<reference evidence="2 3" key="1">
    <citation type="submission" date="2020-08" db="EMBL/GenBank/DDBJ databases">
        <title>Sequencing the genomes of 1000 actinobacteria strains.</title>
        <authorList>
            <person name="Klenk H.-P."/>
        </authorList>
    </citation>
    <scope>NUCLEOTIDE SEQUENCE [LARGE SCALE GENOMIC DNA]</scope>
    <source>
        <strain evidence="2 3">DSM 43851</strain>
    </source>
</reference>
<evidence type="ECO:0000313" key="3">
    <source>
        <dbReference type="Proteomes" id="UP000585638"/>
    </source>
</evidence>
<keyword evidence="3" id="KW-1185">Reference proteome</keyword>
<dbReference type="Proteomes" id="UP000585638">
    <property type="component" value="Unassembled WGS sequence"/>
</dbReference>
<gene>
    <name evidence="2" type="ORF">BJ998_007261</name>
</gene>
<evidence type="ECO:0000313" key="2">
    <source>
        <dbReference type="EMBL" id="MBB5896065.1"/>
    </source>
</evidence>
<dbReference type="RefSeq" id="WP_184867774.1">
    <property type="nucleotide sequence ID" value="NZ_BAAAWY010000035.1"/>
</dbReference>
<evidence type="ECO:0000256" key="1">
    <source>
        <dbReference type="SAM" id="MobiDB-lite"/>
    </source>
</evidence>
<name>A0A7W9KP50_9PSEU</name>
<accession>A0A7W9KP50</accession>
<proteinExistence type="predicted"/>
<feature type="compositionally biased region" description="Low complexity" evidence="1">
    <location>
        <begin position="9"/>
        <end position="31"/>
    </location>
</feature>
<protein>
    <submittedName>
        <fullName evidence="2">Uncharacterized protein</fullName>
    </submittedName>
</protein>
<comment type="caution">
    <text evidence="2">The sequence shown here is derived from an EMBL/GenBank/DDBJ whole genome shotgun (WGS) entry which is preliminary data.</text>
</comment>
<dbReference type="AlphaFoldDB" id="A0A7W9KP50"/>
<organism evidence="2 3">
    <name type="scientific">Kutzneria kofuensis</name>
    <dbReference type="NCBI Taxonomy" id="103725"/>
    <lineage>
        <taxon>Bacteria</taxon>
        <taxon>Bacillati</taxon>
        <taxon>Actinomycetota</taxon>
        <taxon>Actinomycetes</taxon>
        <taxon>Pseudonocardiales</taxon>
        <taxon>Pseudonocardiaceae</taxon>
        <taxon>Kutzneria</taxon>
    </lineage>
</organism>
<feature type="region of interest" description="Disordered" evidence="1">
    <location>
        <begin position="1"/>
        <end position="33"/>
    </location>
</feature>